<dbReference type="AlphaFoldDB" id="A0AA88XU70"/>
<keyword evidence="1" id="KW-0472">Membrane</keyword>
<evidence type="ECO:0000313" key="3">
    <source>
        <dbReference type="EMBL" id="KAK3091970.1"/>
    </source>
</evidence>
<sequence>MDNYYTSPELHVFTAVELNETYACGTVRVYRKLVPKAFKQVRLKKGEAIFRRNGILLALKFKDKRDVHMISTFHGAKLGLTNKVDRTGELIWKHMMNTDCFEMMGGVYLNDKICQYYDILRKSVKLWKTLFFHLLNMVIVNAFILFRKYGDPAKRRTHQNFRTNPY</sequence>
<protein>
    <recommendedName>
        <fullName evidence="2">PiggyBac transposable element-derived protein domain-containing protein</fullName>
    </recommendedName>
</protein>
<feature type="domain" description="PiggyBac transposable element-derived protein" evidence="2">
    <location>
        <begin position="1"/>
        <end position="143"/>
    </location>
</feature>
<dbReference type="InterPro" id="IPR029526">
    <property type="entry name" value="PGBD"/>
</dbReference>
<evidence type="ECO:0000313" key="4">
    <source>
        <dbReference type="Proteomes" id="UP001186944"/>
    </source>
</evidence>
<evidence type="ECO:0000256" key="1">
    <source>
        <dbReference type="SAM" id="Phobius"/>
    </source>
</evidence>
<feature type="transmembrane region" description="Helical" evidence="1">
    <location>
        <begin position="126"/>
        <end position="146"/>
    </location>
</feature>
<comment type="caution">
    <text evidence="3">The sequence shown here is derived from an EMBL/GenBank/DDBJ whole genome shotgun (WGS) entry which is preliminary data.</text>
</comment>
<dbReference type="PANTHER" id="PTHR46599">
    <property type="entry name" value="PIGGYBAC TRANSPOSABLE ELEMENT-DERIVED PROTEIN 4"/>
    <property type="match status" value="1"/>
</dbReference>
<dbReference type="Proteomes" id="UP001186944">
    <property type="component" value="Unassembled WGS sequence"/>
</dbReference>
<name>A0AA88XU70_PINIB</name>
<reference evidence="3" key="1">
    <citation type="submission" date="2019-08" db="EMBL/GenBank/DDBJ databases">
        <title>The improved chromosome-level genome for the pearl oyster Pinctada fucata martensii using PacBio sequencing and Hi-C.</title>
        <authorList>
            <person name="Zheng Z."/>
        </authorList>
    </citation>
    <scope>NUCLEOTIDE SEQUENCE</scope>
    <source>
        <strain evidence="3">ZZ-2019</strain>
        <tissue evidence="3">Adductor muscle</tissue>
    </source>
</reference>
<evidence type="ECO:0000259" key="2">
    <source>
        <dbReference type="Pfam" id="PF13843"/>
    </source>
</evidence>
<gene>
    <name evidence="3" type="ORF">FSP39_024090</name>
</gene>
<accession>A0AA88XU70</accession>
<keyword evidence="1" id="KW-0812">Transmembrane</keyword>
<organism evidence="3 4">
    <name type="scientific">Pinctada imbricata</name>
    <name type="common">Atlantic pearl-oyster</name>
    <name type="synonym">Pinctada martensii</name>
    <dbReference type="NCBI Taxonomy" id="66713"/>
    <lineage>
        <taxon>Eukaryota</taxon>
        <taxon>Metazoa</taxon>
        <taxon>Spiralia</taxon>
        <taxon>Lophotrochozoa</taxon>
        <taxon>Mollusca</taxon>
        <taxon>Bivalvia</taxon>
        <taxon>Autobranchia</taxon>
        <taxon>Pteriomorphia</taxon>
        <taxon>Pterioida</taxon>
        <taxon>Pterioidea</taxon>
        <taxon>Pteriidae</taxon>
        <taxon>Pinctada</taxon>
    </lineage>
</organism>
<proteinExistence type="predicted"/>
<dbReference type="Pfam" id="PF13843">
    <property type="entry name" value="DDE_Tnp_1_7"/>
    <property type="match status" value="1"/>
</dbReference>
<keyword evidence="1" id="KW-1133">Transmembrane helix</keyword>
<dbReference type="EMBL" id="VSWD01000010">
    <property type="protein sequence ID" value="KAK3091970.1"/>
    <property type="molecule type" value="Genomic_DNA"/>
</dbReference>
<dbReference type="PANTHER" id="PTHR46599:SF3">
    <property type="entry name" value="PIGGYBAC TRANSPOSABLE ELEMENT-DERIVED PROTEIN 4"/>
    <property type="match status" value="1"/>
</dbReference>
<keyword evidence="4" id="KW-1185">Reference proteome</keyword>